<feature type="transmembrane region" description="Helical" evidence="1">
    <location>
        <begin position="357"/>
        <end position="376"/>
    </location>
</feature>
<dbReference type="HOGENOM" id="CLU_013530_0_0_6"/>
<proteinExistence type="predicted"/>
<keyword evidence="4" id="KW-1185">Reference proteome</keyword>
<dbReference type="Proteomes" id="UP000031623">
    <property type="component" value="Chromosome"/>
</dbReference>
<feature type="transmembrane region" description="Helical" evidence="1">
    <location>
        <begin position="236"/>
        <end position="259"/>
    </location>
</feature>
<feature type="transmembrane region" description="Helical" evidence="1">
    <location>
        <begin position="203"/>
        <end position="224"/>
    </location>
</feature>
<dbReference type="SUPFAM" id="SSF52540">
    <property type="entry name" value="P-loop containing nucleoside triphosphate hydrolases"/>
    <property type="match status" value="1"/>
</dbReference>
<dbReference type="PANTHER" id="PTHR34301:SF8">
    <property type="entry name" value="ATPASE DOMAIN-CONTAINING PROTEIN"/>
    <property type="match status" value="1"/>
</dbReference>
<evidence type="ECO:0000259" key="2">
    <source>
        <dbReference type="Pfam" id="PF13401"/>
    </source>
</evidence>
<organism evidence="3 4">
    <name type="scientific">Thioploca ingrica</name>
    <dbReference type="NCBI Taxonomy" id="40754"/>
    <lineage>
        <taxon>Bacteria</taxon>
        <taxon>Pseudomonadati</taxon>
        <taxon>Pseudomonadota</taxon>
        <taxon>Gammaproteobacteria</taxon>
        <taxon>Thiotrichales</taxon>
        <taxon>Thiotrichaceae</taxon>
        <taxon>Thioploca</taxon>
    </lineage>
</organism>
<keyword evidence="1" id="KW-0812">Transmembrane</keyword>
<reference evidence="3 4" key="1">
    <citation type="journal article" date="2014" name="ISME J.">
        <title>Ecophysiology of Thioploca ingrica as revealed by the complete genome sequence supplemented with proteomic evidence.</title>
        <authorList>
            <person name="Kojima H."/>
            <person name="Ogura Y."/>
            <person name="Yamamoto N."/>
            <person name="Togashi T."/>
            <person name="Mori H."/>
            <person name="Watanabe T."/>
            <person name="Nemoto F."/>
            <person name="Kurokawa K."/>
            <person name="Hayashi T."/>
            <person name="Fukui M."/>
        </authorList>
    </citation>
    <scope>NUCLEOTIDE SEQUENCE [LARGE SCALE GENOMIC DNA]</scope>
</reference>
<feature type="domain" description="ORC1/DEAH AAA+ ATPase" evidence="2">
    <location>
        <begin position="614"/>
        <end position="762"/>
    </location>
</feature>
<dbReference type="OrthoDB" id="5619583at2"/>
<dbReference type="STRING" id="40754.THII_3847"/>
<gene>
    <name evidence="3" type="ORF">THII_3847</name>
</gene>
<keyword evidence="1" id="KW-0472">Membrane</keyword>
<dbReference type="PANTHER" id="PTHR34301">
    <property type="entry name" value="DNA-BINDING PROTEIN-RELATED"/>
    <property type="match status" value="1"/>
</dbReference>
<feature type="transmembrane region" description="Helical" evidence="1">
    <location>
        <begin position="6"/>
        <end position="24"/>
    </location>
</feature>
<accession>A0A090AKN7</accession>
<evidence type="ECO:0000313" key="3">
    <source>
        <dbReference type="EMBL" id="BAP58144.1"/>
    </source>
</evidence>
<feature type="transmembrane region" description="Helical" evidence="1">
    <location>
        <begin position="165"/>
        <end position="183"/>
    </location>
</feature>
<name>A0A090AKN7_9GAMM</name>
<feature type="transmembrane region" description="Helical" evidence="1">
    <location>
        <begin position="297"/>
        <end position="318"/>
    </location>
</feature>
<evidence type="ECO:0000313" key="4">
    <source>
        <dbReference type="Proteomes" id="UP000031623"/>
    </source>
</evidence>
<protein>
    <submittedName>
        <fullName evidence="3">ATPase</fullName>
    </submittedName>
</protein>
<dbReference type="EMBL" id="AP014633">
    <property type="protein sequence ID" value="BAP58144.1"/>
    <property type="molecule type" value="Genomic_DNA"/>
</dbReference>
<keyword evidence="1" id="KW-1133">Transmembrane helix</keyword>
<feature type="transmembrane region" description="Helical" evidence="1">
    <location>
        <begin position="57"/>
        <end position="80"/>
    </location>
</feature>
<feature type="transmembrane region" description="Helical" evidence="1">
    <location>
        <begin position="135"/>
        <end position="153"/>
    </location>
</feature>
<feature type="transmembrane region" description="Helical" evidence="1">
    <location>
        <begin position="330"/>
        <end position="350"/>
    </location>
</feature>
<evidence type="ECO:0000256" key="1">
    <source>
        <dbReference type="SAM" id="Phobius"/>
    </source>
</evidence>
<feature type="transmembrane region" description="Helical" evidence="1">
    <location>
        <begin position="86"/>
        <end position="104"/>
    </location>
</feature>
<dbReference type="InterPro" id="IPR027417">
    <property type="entry name" value="P-loop_NTPase"/>
</dbReference>
<dbReference type="AlphaFoldDB" id="A0A090AKN7"/>
<dbReference type="Gene3D" id="3.40.50.300">
    <property type="entry name" value="P-loop containing nucleotide triphosphate hydrolases"/>
    <property type="match status" value="1"/>
</dbReference>
<dbReference type="InterPro" id="IPR049945">
    <property type="entry name" value="AAA_22"/>
</dbReference>
<dbReference type="KEGG" id="tig:THII_3847"/>
<sequence>MLPSSPIFASLVIIGWLLFTPSAWRRYVASIDPNLSPNFALAHLTKQHWQQPALWRLLLLGHGLTSLWVSLIVIGCLWLLDTPNEGILLATCYALPLSLVGGILGSLMVSVAFGIITGMIGGILLSLPIGIAGEILFSMAKNLAIAIMLIVNFSDSSVTTSENSLALLTVWLGIFTASLGGSIMYSTTKTAYNHPAYRQMGSIMIGVVVSSVVVFLIVGFTALAAHSVTVLIKNGILFTLAYDTLINGVFGLSIAFIWFLPTWHWQSALLLGFAASFLLGLFTLLKNQFFVFLPLQMPLYGFHGGIENAFLYLLLFAFPYVLAERIANPWAGIIAGIFGSGGVFIAFALLIQEDTLWLLLLLMLLAILLGLSFVWWRPLLFYPFQSAWNLLLYHAEEKRLDTQTSLLSWHTAFWDEHQHLPLFGLEAYLVMVTERNPLVGKLAIEYLSNSSQNWAAQEAQIELDARRLQSYHNVTTISQAHRHLAAGELSSPVSALLRSFSRISRDVEAGLAQESSYNQRLALDAIEERLDGLLRELTRSSEPYAQRFYPIAAQWRQTVADYVRALGEAVESRQEISNPYIIGIPLTEHQEIFVGRSDISARIERLLLDIRCPPLLLYGQRRTGKTSLLNNLGKLLPWQIIPLFVDLQGPASLAKDYAGFLYNISRAMLTSAKRHRELQLPPLSREQLNTDPVTRFDEWLDEIEQNLESQQTLLLTLDEFSALEHIFNKGFLDEASVLGMFRHLIQHRPRIKILLSGSHTIDEFERWASYLINVQTVHISYLQVKEALQLIEHPVKDFALRYAPNASQRVVTITHCHPALIQLLCAEIVTLKNKQDIIKRRFAQVTDVEAAIPDALQHGRFFFADIANNQVTKTGLSLLRFLAQQGEGATVSRADLLKYSQLAEPEGEIALTHLLQRELIEPVGKNKYCFQVELIRRWFI</sequence>
<feature type="transmembrane region" description="Helical" evidence="1">
    <location>
        <begin position="265"/>
        <end position="285"/>
    </location>
</feature>
<dbReference type="GO" id="GO:0016887">
    <property type="term" value="F:ATP hydrolysis activity"/>
    <property type="evidence" value="ECO:0007669"/>
    <property type="project" value="InterPro"/>
</dbReference>
<dbReference type="Pfam" id="PF13401">
    <property type="entry name" value="AAA_22"/>
    <property type="match status" value="1"/>
</dbReference>